<reference evidence="2" key="1">
    <citation type="journal article" date="2013" name="Science">
        <title>The Amborella genome and the evolution of flowering plants.</title>
        <authorList>
            <consortium name="Amborella Genome Project"/>
        </authorList>
    </citation>
    <scope>NUCLEOTIDE SEQUENCE [LARGE SCALE GENOMIC DNA]</scope>
</reference>
<accession>U5D4N9</accession>
<protein>
    <submittedName>
        <fullName evidence="1">Uncharacterized protein</fullName>
    </submittedName>
</protein>
<name>U5D4N9_AMBTC</name>
<sequence length="192" mass="20661">MMVNKYSLLINAADMALSVLDAIDNGVVDILIAFKSRFGHVSHFGDSGLNLMDQSQLEAIPNVAGNIWSVVRYQLERLIGSHLNHVDQAVSRLEEVFGSDASWNGVGQTSIRSRRSWGVLGLGASCTSDDPIGNGVRLLIFLTAYSVIEVPSVFCLQTFGWALVVVGATSEPSLWGALWSGCFESVLPCLAS</sequence>
<gene>
    <name evidence="1" type="ORF">AMTR_s00052p00110670</name>
</gene>
<keyword evidence="2" id="KW-1185">Reference proteome</keyword>
<dbReference type="Proteomes" id="UP000017836">
    <property type="component" value="Unassembled WGS sequence"/>
</dbReference>
<dbReference type="HOGENOM" id="CLU_143093_0_0_1"/>
<evidence type="ECO:0000313" key="2">
    <source>
        <dbReference type="Proteomes" id="UP000017836"/>
    </source>
</evidence>
<dbReference type="EMBL" id="KI392446">
    <property type="protein sequence ID" value="ERN16392.1"/>
    <property type="molecule type" value="Genomic_DNA"/>
</dbReference>
<dbReference type="Gramene" id="ERN16392">
    <property type="protein sequence ID" value="ERN16392"/>
    <property type="gene ID" value="AMTR_s00052p00110670"/>
</dbReference>
<proteinExistence type="predicted"/>
<evidence type="ECO:0000313" key="1">
    <source>
        <dbReference type="EMBL" id="ERN16392.1"/>
    </source>
</evidence>
<dbReference type="AlphaFoldDB" id="U5D4N9"/>
<organism evidence="1 2">
    <name type="scientific">Amborella trichopoda</name>
    <dbReference type="NCBI Taxonomy" id="13333"/>
    <lineage>
        <taxon>Eukaryota</taxon>
        <taxon>Viridiplantae</taxon>
        <taxon>Streptophyta</taxon>
        <taxon>Embryophyta</taxon>
        <taxon>Tracheophyta</taxon>
        <taxon>Spermatophyta</taxon>
        <taxon>Magnoliopsida</taxon>
        <taxon>Amborellales</taxon>
        <taxon>Amborellaceae</taxon>
        <taxon>Amborella</taxon>
    </lineage>
</organism>